<dbReference type="PIRSF" id="PIRSF035875">
    <property type="entry name" value="RNase_BN"/>
    <property type="match status" value="1"/>
</dbReference>
<evidence type="ECO:0000313" key="7">
    <source>
        <dbReference type="EMBL" id="PZF77129.1"/>
    </source>
</evidence>
<accession>A0A2W2BLI2</accession>
<feature type="transmembrane region" description="Helical" evidence="6">
    <location>
        <begin position="35"/>
        <end position="57"/>
    </location>
</feature>
<dbReference type="EMBL" id="QKVK01000003">
    <property type="protein sequence ID" value="PZF77129.1"/>
    <property type="molecule type" value="Genomic_DNA"/>
</dbReference>
<keyword evidence="3 6" id="KW-0812">Transmembrane</keyword>
<dbReference type="PANTHER" id="PTHR30213">
    <property type="entry name" value="INNER MEMBRANE PROTEIN YHJD"/>
    <property type="match status" value="1"/>
</dbReference>
<dbReference type="Proteomes" id="UP000248795">
    <property type="component" value="Unassembled WGS sequence"/>
</dbReference>
<dbReference type="PANTHER" id="PTHR30213:SF0">
    <property type="entry name" value="UPF0761 MEMBRANE PROTEIN YIHY"/>
    <property type="match status" value="1"/>
</dbReference>
<dbReference type="AlphaFoldDB" id="A0A2W2BLI2"/>
<dbReference type="NCBIfam" id="TIGR00765">
    <property type="entry name" value="yihY_not_rbn"/>
    <property type="match status" value="1"/>
</dbReference>
<reference evidence="8" key="1">
    <citation type="submission" date="2018-06" db="EMBL/GenBank/DDBJ databases">
        <title>Aestuariibacter litoralis strain KCTC 52945T.</title>
        <authorList>
            <person name="Li X."/>
            <person name="Salam N."/>
            <person name="Li J.-L."/>
            <person name="Chen Y.-M."/>
            <person name="Yang Z.-W."/>
            <person name="Zhang L.-Y."/>
            <person name="Han M.-X."/>
            <person name="Xiao M."/>
            <person name="Li W.-J."/>
        </authorList>
    </citation>
    <scope>NUCLEOTIDE SEQUENCE [LARGE SCALE GENOMIC DNA]</scope>
    <source>
        <strain evidence="8">KCTC 52945</strain>
    </source>
</reference>
<evidence type="ECO:0000256" key="4">
    <source>
        <dbReference type="ARBA" id="ARBA00022989"/>
    </source>
</evidence>
<feature type="transmembrane region" description="Helical" evidence="6">
    <location>
        <begin position="97"/>
        <end position="120"/>
    </location>
</feature>
<comment type="subcellular location">
    <subcellularLocation>
        <location evidence="1">Cell membrane</location>
        <topology evidence="1">Multi-pass membrane protein</topology>
    </subcellularLocation>
</comment>
<feature type="transmembrane region" description="Helical" evidence="6">
    <location>
        <begin position="184"/>
        <end position="204"/>
    </location>
</feature>
<dbReference type="Pfam" id="PF03631">
    <property type="entry name" value="Virul_fac_BrkB"/>
    <property type="match status" value="1"/>
</dbReference>
<feature type="transmembrane region" description="Helical" evidence="6">
    <location>
        <begin position="211"/>
        <end position="237"/>
    </location>
</feature>
<comment type="caution">
    <text evidence="7">The sequence shown here is derived from an EMBL/GenBank/DDBJ whole genome shotgun (WGS) entry which is preliminary data.</text>
</comment>
<evidence type="ECO:0000256" key="2">
    <source>
        <dbReference type="ARBA" id="ARBA00022475"/>
    </source>
</evidence>
<dbReference type="InterPro" id="IPR017039">
    <property type="entry name" value="Virul_fac_BrkB"/>
</dbReference>
<evidence type="ECO:0000256" key="6">
    <source>
        <dbReference type="SAM" id="Phobius"/>
    </source>
</evidence>
<keyword evidence="5 6" id="KW-0472">Membrane</keyword>
<organism evidence="7 8">
    <name type="scientific">Aestuariivirga litoralis</name>
    <dbReference type="NCBI Taxonomy" id="2650924"/>
    <lineage>
        <taxon>Bacteria</taxon>
        <taxon>Pseudomonadati</taxon>
        <taxon>Pseudomonadota</taxon>
        <taxon>Alphaproteobacteria</taxon>
        <taxon>Hyphomicrobiales</taxon>
        <taxon>Aestuariivirgaceae</taxon>
        <taxon>Aestuariivirga</taxon>
    </lineage>
</organism>
<evidence type="ECO:0000256" key="1">
    <source>
        <dbReference type="ARBA" id="ARBA00004651"/>
    </source>
</evidence>
<dbReference type="RefSeq" id="WP_111197357.1">
    <property type="nucleotide sequence ID" value="NZ_QKVK01000003.1"/>
</dbReference>
<dbReference type="GO" id="GO:0005886">
    <property type="term" value="C:plasma membrane"/>
    <property type="evidence" value="ECO:0007669"/>
    <property type="project" value="UniProtKB-SubCell"/>
</dbReference>
<evidence type="ECO:0000256" key="5">
    <source>
        <dbReference type="ARBA" id="ARBA00023136"/>
    </source>
</evidence>
<protein>
    <submittedName>
        <fullName evidence="7">YihY/virulence factor BrkB family protein</fullName>
    </submittedName>
</protein>
<keyword evidence="8" id="KW-1185">Reference proteome</keyword>
<keyword evidence="4 6" id="KW-1133">Transmembrane helix</keyword>
<feature type="transmembrane region" description="Helical" evidence="6">
    <location>
        <begin position="140"/>
        <end position="164"/>
    </location>
</feature>
<evidence type="ECO:0000313" key="8">
    <source>
        <dbReference type="Proteomes" id="UP000248795"/>
    </source>
</evidence>
<proteinExistence type="predicted"/>
<feature type="transmembrane region" description="Helical" evidence="6">
    <location>
        <begin position="249"/>
        <end position="276"/>
    </location>
</feature>
<gene>
    <name evidence="7" type="ORF">DK847_07290</name>
</gene>
<keyword evidence="2" id="KW-1003">Cell membrane</keyword>
<name>A0A2W2BLI2_9HYPH</name>
<evidence type="ECO:0000256" key="3">
    <source>
        <dbReference type="ARBA" id="ARBA00022692"/>
    </source>
</evidence>
<sequence length="294" mass="32434">MTAKPEDQGPTIAQLVRESFYRLFADEAIPLAGNIAFRTVFSVFPFLIFLTALAGFFGNDNLAEGVVTFLLSVAPARLVEPLVPEIRSILTVPRSGLLSISALITIWSAMGGVDSVRVGLNRAYDIRETRSVWWLYFQNVLFVIGSAIFLLVFALLIVFAPIMIQLAETYAPALKGHFVTIEQLRYPIGITLLTLGVLFCHRVLPAKSLNVLEVLPGVVITVVAWVVMSSAFSIYLVNFNTFASTYASLSGVFAAMFFVYLAALVLILGGEVNRVLEVRRIMRMQRFKGEDADV</sequence>